<evidence type="ECO:0000313" key="3">
    <source>
        <dbReference type="EMBL" id="KAK0716022.1"/>
    </source>
</evidence>
<dbReference type="InterPro" id="IPR016197">
    <property type="entry name" value="Chromo-like_dom_sf"/>
</dbReference>
<protein>
    <recommendedName>
        <fullName evidence="2">Chromo domain-containing protein</fullName>
    </recommendedName>
</protein>
<gene>
    <name evidence="3" type="ORF">B0H67DRAFT_489230</name>
</gene>
<dbReference type="Gene3D" id="2.40.50.40">
    <property type="match status" value="1"/>
</dbReference>
<feature type="domain" description="Chromo" evidence="2">
    <location>
        <begin position="30"/>
        <end position="54"/>
    </location>
</feature>
<evidence type="ECO:0000313" key="4">
    <source>
        <dbReference type="Proteomes" id="UP001172102"/>
    </source>
</evidence>
<evidence type="ECO:0000259" key="2">
    <source>
        <dbReference type="PROSITE" id="PS50013"/>
    </source>
</evidence>
<organism evidence="3 4">
    <name type="scientific">Lasiosphaeris hirsuta</name>
    <dbReference type="NCBI Taxonomy" id="260670"/>
    <lineage>
        <taxon>Eukaryota</taxon>
        <taxon>Fungi</taxon>
        <taxon>Dikarya</taxon>
        <taxon>Ascomycota</taxon>
        <taxon>Pezizomycotina</taxon>
        <taxon>Sordariomycetes</taxon>
        <taxon>Sordariomycetidae</taxon>
        <taxon>Sordariales</taxon>
        <taxon>Lasiosphaeriaceae</taxon>
        <taxon>Lasiosphaeris</taxon>
    </lineage>
</organism>
<accession>A0AA40AHR3</accession>
<dbReference type="PROSITE" id="PS50013">
    <property type="entry name" value="CHROMO_2"/>
    <property type="match status" value="1"/>
</dbReference>
<dbReference type="EMBL" id="JAUKUA010000004">
    <property type="protein sequence ID" value="KAK0716022.1"/>
    <property type="molecule type" value="Genomic_DNA"/>
</dbReference>
<name>A0AA40AHR3_9PEZI</name>
<dbReference type="Proteomes" id="UP001172102">
    <property type="component" value="Unassembled WGS sequence"/>
</dbReference>
<feature type="non-terminal residue" evidence="3">
    <location>
        <position position="54"/>
    </location>
</feature>
<evidence type="ECO:0000256" key="1">
    <source>
        <dbReference type="ARBA" id="ARBA00011353"/>
    </source>
</evidence>
<sequence length="54" mass="6417">GLSWPMITNHFLGHTPRAIKVRYHTSKEEWEMEKIYNSRQLDNGSIEFLVRWGG</sequence>
<proteinExistence type="predicted"/>
<reference evidence="3" key="1">
    <citation type="submission" date="2023-06" db="EMBL/GenBank/DDBJ databases">
        <title>Genome-scale phylogeny and comparative genomics of the fungal order Sordariales.</title>
        <authorList>
            <consortium name="Lawrence Berkeley National Laboratory"/>
            <person name="Hensen N."/>
            <person name="Bonometti L."/>
            <person name="Westerberg I."/>
            <person name="Brannstrom I.O."/>
            <person name="Guillou S."/>
            <person name="Cros-Aarteil S."/>
            <person name="Calhoun S."/>
            <person name="Haridas S."/>
            <person name="Kuo A."/>
            <person name="Mondo S."/>
            <person name="Pangilinan J."/>
            <person name="Riley R."/>
            <person name="Labutti K."/>
            <person name="Andreopoulos B."/>
            <person name="Lipzen A."/>
            <person name="Chen C."/>
            <person name="Yanf M."/>
            <person name="Daum C."/>
            <person name="Ng V."/>
            <person name="Clum A."/>
            <person name="Steindorff A."/>
            <person name="Ohm R."/>
            <person name="Martin F."/>
            <person name="Silar P."/>
            <person name="Natvig D."/>
            <person name="Lalanne C."/>
            <person name="Gautier V."/>
            <person name="Ament-Velasquez S.L."/>
            <person name="Kruys A."/>
            <person name="Hutchinson M.I."/>
            <person name="Powell A.J."/>
            <person name="Barry K."/>
            <person name="Miller A.N."/>
            <person name="Grigoriev I.V."/>
            <person name="Debuchy R."/>
            <person name="Gladieux P."/>
            <person name="Thoren M.H."/>
            <person name="Johannesson H."/>
        </authorList>
    </citation>
    <scope>NUCLEOTIDE SEQUENCE</scope>
    <source>
        <strain evidence="3">SMH4607-1</strain>
    </source>
</reference>
<dbReference type="AlphaFoldDB" id="A0AA40AHR3"/>
<dbReference type="SUPFAM" id="SSF54160">
    <property type="entry name" value="Chromo domain-like"/>
    <property type="match status" value="1"/>
</dbReference>
<dbReference type="InterPro" id="IPR000953">
    <property type="entry name" value="Chromo/chromo_shadow_dom"/>
</dbReference>
<comment type="subunit">
    <text evidence="1">Component of the NuA4 histone acetyltransferase complex.</text>
</comment>
<keyword evidence="4" id="KW-1185">Reference proteome</keyword>
<dbReference type="GO" id="GO:0006338">
    <property type="term" value="P:chromatin remodeling"/>
    <property type="evidence" value="ECO:0007669"/>
    <property type="project" value="UniProtKB-ARBA"/>
</dbReference>
<comment type="caution">
    <text evidence="3">The sequence shown here is derived from an EMBL/GenBank/DDBJ whole genome shotgun (WGS) entry which is preliminary data.</text>
</comment>